<dbReference type="Gene3D" id="2.40.240.50">
    <property type="entry name" value="Barwin-like endoglucanases"/>
    <property type="match status" value="1"/>
</dbReference>
<dbReference type="PANTHER" id="PTHR30124:SF0">
    <property type="entry name" value="MEMBRANE-BOUND LYTIC MUREIN TRANSGLYCOSYLASE A"/>
    <property type="match status" value="1"/>
</dbReference>
<organism evidence="7 8">
    <name type="scientific">Chelatococcus asaccharovorans</name>
    <dbReference type="NCBI Taxonomy" id="28210"/>
    <lineage>
        <taxon>Bacteria</taxon>
        <taxon>Pseudomonadati</taxon>
        <taxon>Pseudomonadota</taxon>
        <taxon>Alphaproteobacteria</taxon>
        <taxon>Hyphomicrobiales</taxon>
        <taxon>Chelatococcaceae</taxon>
        <taxon>Chelatococcus</taxon>
    </lineage>
</organism>
<evidence type="ECO:0000313" key="8">
    <source>
        <dbReference type="Proteomes" id="UP000248021"/>
    </source>
</evidence>
<dbReference type="Gene3D" id="2.40.40.10">
    <property type="entry name" value="RlpA-like domain"/>
    <property type="match status" value="1"/>
</dbReference>
<evidence type="ECO:0000256" key="4">
    <source>
        <dbReference type="ARBA" id="ARBA00023316"/>
    </source>
</evidence>
<dbReference type="GO" id="GO:0071555">
    <property type="term" value="P:cell wall organization"/>
    <property type="evidence" value="ECO:0007669"/>
    <property type="project" value="UniProtKB-KW"/>
</dbReference>
<dbReference type="SMART" id="SM00925">
    <property type="entry name" value="MltA"/>
    <property type="match status" value="1"/>
</dbReference>
<keyword evidence="4" id="KW-0961">Cell wall biogenesis/degradation</keyword>
<dbReference type="Pfam" id="PF06725">
    <property type="entry name" value="3D"/>
    <property type="match status" value="1"/>
</dbReference>
<evidence type="ECO:0000256" key="2">
    <source>
        <dbReference type="ARBA" id="ARBA00012587"/>
    </source>
</evidence>
<name>A0A2V3U719_9HYPH</name>
<dbReference type="EC" id="4.2.2.n1" evidence="2"/>
<dbReference type="GO" id="GO:0019867">
    <property type="term" value="C:outer membrane"/>
    <property type="evidence" value="ECO:0007669"/>
    <property type="project" value="InterPro"/>
</dbReference>
<dbReference type="PIRSF" id="PIRSF019422">
    <property type="entry name" value="MltA"/>
    <property type="match status" value="1"/>
</dbReference>
<gene>
    <name evidence="7" type="ORF">C7450_105213</name>
</gene>
<dbReference type="CDD" id="cd14485">
    <property type="entry name" value="mltA_like_LT_A"/>
    <property type="match status" value="1"/>
</dbReference>
<dbReference type="SUPFAM" id="SSF50685">
    <property type="entry name" value="Barwin-like endoglucanases"/>
    <property type="match status" value="1"/>
</dbReference>
<dbReference type="GO" id="GO:0008933">
    <property type="term" value="F:peptidoglycan lytic transglycosylase activity"/>
    <property type="evidence" value="ECO:0007669"/>
    <property type="project" value="TreeGrafter"/>
</dbReference>
<evidence type="ECO:0000256" key="3">
    <source>
        <dbReference type="ARBA" id="ARBA00023239"/>
    </source>
</evidence>
<proteinExistence type="predicted"/>
<reference evidence="7 8" key="1">
    <citation type="submission" date="2018-05" db="EMBL/GenBank/DDBJ databases">
        <title>Genomic Encyclopedia of Type Strains, Phase IV (KMG-IV): sequencing the most valuable type-strain genomes for metagenomic binning, comparative biology and taxonomic classification.</title>
        <authorList>
            <person name="Goeker M."/>
        </authorList>
    </citation>
    <scope>NUCLEOTIDE SEQUENCE [LARGE SCALE GENOMIC DNA]</scope>
    <source>
        <strain evidence="7 8">DSM 6462</strain>
    </source>
</reference>
<dbReference type="InterPro" id="IPR010611">
    <property type="entry name" value="3D_dom"/>
</dbReference>
<sequence length="446" mass="48052">MRPGIGIGIHRAGISGRLNAALQGCRISPVAESAPSPHRKAIRPGQSPFTGCGLVLLAAGLALASIASPAFPAAIREVGDARLEPVAFPALDGWKRDDHRAAFRTFLRSCEAIRQSTSDRQPATPTSWSLTGICQHALKNPPRTQPAARRFFERNFAAFRVVPAQGNGFLTGYFEPEYRGSLQPDATFTTPLLGRPDDLVTLEKGERLPEPNAALTAARRTATGLEPYPDRAAIEDGALGAKARPLAYLDPIDAFLAHIQGSVRVRIDDGRVIRLAYAGRNGQPYRSLGRMVAVETGLPPAELNTPKLVAWLKANPEIGRRLMRQNRSYIFFRVADELDPARGPLGGSSVQLVPGRSLAIDSKLWSYGLPFWIEAELPRPDESLEPFRRLMVAQDTGSAILGPARGDIFFGSGPAAGDRAGLIRHPGQFVVLLPRRASVPGGGARP</sequence>
<dbReference type="PANTHER" id="PTHR30124">
    <property type="entry name" value="MEMBRANE-BOUND LYTIC MUREIN TRANSGLYCOSYLASE A"/>
    <property type="match status" value="1"/>
</dbReference>
<dbReference type="GO" id="GO:0009253">
    <property type="term" value="P:peptidoglycan catabolic process"/>
    <property type="evidence" value="ECO:0007669"/>
    <property type="project" value="TreeGrafter"/>
</dbReference>
<dbReference type="CDD" id="cd14668">
    <property type="entry name" value="mlta_B"/>
    <property type="match status" value="1"/>
</dbReference>
<protein>
    <recommendedName>
        <fullName evidence="2">peptidoglycan lytic exotransglycosylase</fullName>
        <ecNumber evidence="2">4.2.2.n1</ecNumber>
    </recommendedName>
    <alternativeName>
        <fullName evidence="5">Murein hydrolase A</fullName>
    </alternativeName>
</protein>
<evidence type="ECO:0000313" key="7">
    <source>
        <dbReference type="EMBL" id="PXW58865.1"/>
    </source>
</evidence>
<evidence type="ECO:0000256" key="1">
    <source>
        <dbReference type="ARBA" id="ARBA00001420"/>
    </source>
</evidence>
<keyword evidence="8" id="KW-1185">Reference proteome</keyword>
<dbReference type="InterPro" id="IPR026044">
    <property type="entry name" value="MltA"/>
</dbReference>
<keyword evidence="3" id="KW-0456">Lyase</keyword>
<dbReference type="GO" id="GO:0009254">
    <property type="term" value="P:peptidoglycan turnover"/>
    <property type="evidence" value="ECO:0007669"/>
    <property type="project" value="InterPro"/>
</dbReference>
<dbReference type="Proteomes" id="UP000248021">
    <property type="component" value="Unassembled WGS sequence"/>
</dbReference>
<evidence type="ECO:0000259" key="6">
    <source>
        <dbReference type="SMART" id="SM00925"/>
    </source>
</evidence>
<dbReference type="InterPro" id="IPR036908">
    <property type="entry name" value="RlpA-like_sf"/>
</dbReference>
<dbReference type="AlphaFoldDB" id="A0A2V3U719"/>
<comment type="caution">
    <text evidence="7">The sequence shown here is derived from an EMBL/GenBank/DDBJ whole genome shotgun (WGS) entry which is preliminary data.</text>
</comment>
<dbReference type="InterPro" id="IPR005300">
    <property type="entry name" value="MltA_B"/>
</dbReference>
<dbReference type="RefSeq" id="WP_245449696.1">
    <property type="nucleotide sequence ID" value="NZ_JAHBRY010000001.1"/>
</dbReference>
<comment type="catalytic activity">
    <reaction evidence="1">
        <text>Exolytic cleavage of the (1-&gt;4)-beta-glycosidic linkage between N-acetylmuramic acid (MurNAc) and N-acetylglucosamine (GlcNAc) residues in peptidoglycan, from either the reducing or the non-reducing ends of the peptidoglycan chains, with concomitant formation of a 1,6-anhydrobond in the MurNAc residue.</text>
        <dbReference type="EC" id="4.2.2.n1"/>
    </reaction>
</comment>
<dbReference type="Pfam" id="PF03562">
    <property type="entry name" value="MltA"/>
    <property type="match status" value="1"/>
</dbReference>
<feature type="domain" description="Lytic transglycosylase MltA" evidence="6">
    <location>
        <begin position="177"/>
        <end position="333"/>
    </location>
</feature>
<dbReference type="GO" id="GO:0004553">
    <property type="term" value="F:hydrolase activity, hydrolyzing O-glycosyl compounds"/>
    <property type="evidence" value="ECO:0007669"/>
    <property type="project" value="InterPro"/>
</dbReference>
<accession>A0A2V3U719</accession>
<dbReference type="EMBL" id="QJJK01000005">
    <property type="protein sequence ID" value="PXW58865.1"/>
    <property type="molecule type" value="Genomic_DNA"/>
</dbReference>
<evidence type="ECO:0000256" key="5">
    <source>
        <dbReference type="ARBA" id="ARBA00030918"/>
    </source>
</evidence>